<protein>
    <submittedName>
        <fullName evidence="2">Uncharacterized protein</fullName>
    </submittedName>
</protein>
<evidence type="ECO:0000313" key="3">
    <source>
        <dbReference type="Proteomes" id="UP001157418"/>
    </source>
</evidence>
<reference evidence="2 3" key="1">
    <citation type="submission" date="2022-01" db="EMBL/GenBank/DDBJ databases">
        <authorList>
            <person name="Xiong W."/>
            <person name="Schranz E."/>
        </authorList>
    </citation>
    <scope>NUCLEOTIDE SEQUENCE [LARGE SCALE GENOMIC DNA]</scope>
</reference>
<feature type="region of interest" description="Disordered" evidence="1">
    <location>
        <begin position="1"/>
        <end position="28"/>
    </location>
</feature>
<proteinExistence type="predicted"/>
<organism evidence="2 3">
    <name type="scientific">Lactuca virosa</name>
    <dbReference type="NCBI Taxonomy" id="75947"/>
    <lineage>
        <taxon>Eukaryota</taxon>
        <taxon>Viridiplantae</taxon>
        <taxon>Streptophyta</taxon>
        <taxon>Embryophyta</taxon>
        <taxon>Tracheophyta</taxon>
        <taxon>Spermatophyta</taxon>
        <taxon>Magnoliopsida</taxon>
        <taxon>eudicotyledons</taxon>
        <taxon>Gunneridae</taxon>
        <taxon>Pentapetalae</taxon>
        <taxon>asterids</taxon>
        <taxon>campanulids</taxon>
        <taxon>Asterales</taxon>
        <taxon>Asteraceae</taxon>
        <taxon>Cichorioideae</taxon>
        <taxon>Cichorieae</taxon>
        <taxon>Lactucinae</taxon>
        <taxon>Lactuca</taxon>
    </lineage>
</organism>
<evidence type="ECO:0000313" key="2">
    <source>
        <dbReference type="EMBL" id="CAH1414307.1"/>
    </source>
</evidence>
<keyword evidence="3" id="KW-1185">Reference proteome</keyword>
<comment type="caution">
    <text evidence="2">The sequence shown here is derived from an EMBL/GenBank/DDBJ whole genome shotgun (WGS) entry which is preliminary data.</text>
</comment>
<gene>
    <name evidence="2" type="ORF">LVIROSA_LOCUS2228</name>
</gene>
<dbReference type="EMBL" id="CAKMRJ010000001">
    <property type="protein sequence ID" value="CAH1414307.1"/>
    <property type="molecule type" value="Genomic_DNA"/>
</dbReference>
<feature type="region of interest" description="Disordered" evidence="1">
    <location>
        <begin position="124"/>
        <end position="143"/>
    </location>
</feature>
<dbReference type="Proteomes" id="UP001157418">
    <property type="component" value="Unassembled WGS sequence"/>
</dbReference>
<accession>A0AAU9LIT3</accession>
<sequence length="393" mass="43271">MSSKGGKRMVKTERLSNKPPTLSSKKSMKIRMPCEATGLHECHVHFNPILATTSDVVVGPTPLVVPPKGLREVAHIQSDVVVVSTTVPPFTGILNFHVDAVKHAFCQKLLGLGFGYGRSKPDVPKATSDPITPVGATPSSKETTEPAIVDTIDLDSLIPSSNHNVIKANVDTTVVNDHTPNKGPSKRIVISSKNEAPQPTLMSYATSLPSFLYPFTTTKFMNKPNLRKLNEEDGIDKARSHPLKGLHWINEEELCQLNLDLQMKIDEARSQKTSMAETLDGLIQQFEGLKVRFTEKVSILDIACFERDVHIKLLKDKLASCKAVMKGNESQIQLLESEKAKSKQDVLFHHLMDELNSVELHWLLKKGVSTFVCASLSLEDSSTMNSSLQTSSI</sequence>
<name>A0AAU9LIT3_9ASTR</name>
<dbReference type="AlphaFoldDB" id="A0AAU9LIT3"/>
<evidence type="ECO:0000256" key="1">
    <source>
        <dbReference type="SAM" id="MobiDB-lite"/>
    </source>
</evidence>